<dbReference type="Gene3D" id="1.10.357.10">
    <property type="entry name" value="Tetracycline Repressor, domain 2"/>
    <property type="match status" value="1"/>
</dbReference>
<feature type="region of interest" description="Disordered" evidence="2">
    <location>
        <begin position="150"/>
        <end position="190"/>
    </location>
</feature>
<evidence type="ECO:0000256" key="1">
    <source>
        <dbReference type="ARBA" id="ARBA00023125"/>
    </source>
</evidence>
<feature type="compositionally biased region" description="Basic and acidic residues" evidence="2">
    <location>
        <begin position="159"/>
        <end position="173"/>
    </location>
</feature>
<name>A0A6G9XLY9_NOCBR</name>
<sequence length="386" mass="42713">MPPSVCASPGRPGTARRLPGRCPCTELRQRSCLFAGPGHQHSSEAQCRDDRHDDHRLREVQHREPAQSARRGHADPVEQRPAGEQRRGRAHRGDRQQPEKQSEPTHPDAVSGVQVEHRELAATLEQRGGDVPGQLVDRRFGGRVRACEDMHHQQMRQADQAEQRRTREVDRDGPASGQGGRGCHRGHRDLRNSGRALVPRTEQNLCYRLRIVAGKSSWLESGLEILGTAGPAGLTIERLVATTGLSTGSFYHHFSGITGYKAALLEHFEQVHTTRYVREVTAADALDPRARLDLLLDLVLADEEPARLDTAVRSWAIEDPAAAEVKARIDAARLGILRKLLQDSGYAETEAAETARILYLLVLGASNMLPAVSAEELRRLARRVLS</sequence>
<dbReference type="AlphaFoldDB" id="A0A6G9XLY9"/>
<evidence type="ECO:0000313" key="4">
    <source>
        <dbReference type="EMBL" id="QIS01924.1"/>
    </source>
</evidence>
<feature type="region of interest" description="Disordered" evidence="2">
    <location>
        <begin position="35"/>
        <end position="112"/>
    </location>
</feature>
<evidence type="ECO:0000259" key="3">
    <source>
        <dbReference type="Pfam" id="PF00440"/>
    </source>
</evidence>
<dbReference type="InterPro" id="IPR001647">
    <property type="entry name" value="HTH_TetR"/>
</dbReference>
<proteinExistence type="predicted"/>
<feature type="compositionally biased region" description="Basic and acidic residues" evidence="2">
    <location>
        <begin position="46"/>
        <end position="65"/>
    </location>
</feature>
<organism evidence="4 5">
    <name type="scientific">Nocardia brasiliensis</name>
    <dbReference type="NCBI Taxonomy" id="37326"/>
    <lineage>
        <taxon>Bacteria</taxon>
        <taxon>Bacillati</taxon>
        <taxon>Actinomycetota</taxon>
        <taxon>Actinomycetes</taxon>
        <taxon>Mycobacteriales</taxon>
        <taxon>Nocardiaceae</taxon>
        <taxon>Nocardia</taxon>
    </lineage>
</organism>
<accession>A0A6G9XLY9</accession>
<dbReference type="EMBL" id="CP046171">
    <property type="protein sequence ID" value="QIS01924.1"/>
    <property type="molecule type" value="Genomic_DNA"/>
</dbReference>
<dbReference type="Proteomes" id="UP000501705">
    <property type="component" value="Chromosome"/>
</dbReference>
<feature type="domain" description="HTH tetR-type" evidence="3">
    <location>
        <begin position="219"/>
        <end position="256"/>
    </location>
</feature>
<keyword evidence="1" id="KW-0238">DNA-binding</keyword>
<protein>
    <submittedName>
        <fullName evidence="4">TetR family transcriptional regulator</fullName>
    </submittedName>
</protein>
<evidence type="ECO:0000256" key="2">
    <source>
        <dbReference type="SAM" id="MobiDB-lite"/>
    </source>
</evidence>
<dbReference type="SUPFAM" id="SSF46689">
    <property type="entry name" value="Homeodomain-like"/>
    <property type="match status" value="1"/>
</dbReference>
<feature type="region of interest" description="Disordered" evidence="2">
    <location>
        <begin position="1"/>
        <end position="21"/>
    </location>
</feature>
<dbReference type="InterPro" id="IPR009057">
    <property type="entry name" value="Homeodomain-like_sf"/>
</dbReference>
<reference evidence="4 5" key="1">
    <citation type="journal article" date="2019" name="ACS Chem. Biol.">
        <title>Identification and Mobilization of a Cryptic Antibiotic Biosynthesis Gene Locus from a Human-Pathogenic Nocardia Isolate.</title>
        <authorList>
            <person name="Herisse M."/>
            <person name="Ishida K."/>
            <person name="Porter J.L."/>
            <person name="Howden B."/>
            <person name="Hertweck C."/>
            <person name="Stinear T.P."/>
            <person name="Pidot S.J."/>
        </authorList>
    </citation>
    <scope>NUCLEOTIDE SEQUENCE [LARGE SCALE GENOMIC DNA]</scope>
    <source>
        <strain evidence="4 5">AUSMDU00024985</strain>
    </source>
</reference>
<evidence type="ECO:0000313" key="5">
    <source>
        <dbReference type="Proteomes" id="UP000501705"/>
    </source>
</evidence>
<feature type="compositionally biased region" description="Basic and acidic residues" evidence="2">
    <location>
        <begin position="72"/>
        <end position="106"/>
    </location>
</feature>
<dbReference type="GO" id="GO:0003677">
    <property type="term" value="F:DNA binding"/>
    <property type="evidence" value="ECO:0007669"/>
    <property type="project" value="UniProtKB-KW"/>
</dbReference>
<gene>
    <name evidence="4" type="ORF">F5X71_05960</name>
</gene>
<dbReference type="Pfam" id="PF00440">
    <property type="entry name" value="TetR_N"/>
    <property type="match status" value="1"/>
</dbReference>